<keyword evidence="2" id="KW-1185">Reference proteome</keyword>
<protein>
    <submittedName>
        <fullName evidence="1">Uncharacterized protein</fullName>
    </submittedName>
</protein>
<dbReference type="AlphaFoldDB" id="A0A4Z1HFE6"/>
<dbReference type="EMBL" id="PQXN01000967">
    <property type="protein sequence ID" value="TGO43737.1"/>
    <property type="molecule type" value="Genomic_DNA"/>
</dbReference>
<comment type="caution">
    <text evidence="1">The sequence shown here is derived from an EMBL/GenBank/DDBJ whole genome shotgun (WGS) entry which is preliminary data.</text>
</comment>
<dbReference type="Proteomes" id="UP000297527">
    <property type="component" value="Unassembled WGS sequence"/>
</dbReference>
<accession>A0A4Z1HFE6</accession>
<evidence type="ECO:0000313" key="1">
    <source>
        <dbReference type="EMBL" id="TGO43737.1"/>
    </source>
</evidence>
<proteinExistence type="predicted"/>
<name>A0A4Z1HFE6_9HELO</name>
<sequence>MRKISMFAHTPDSTRMNVSMANEPKTGENYRIEVYSLTKEVGEDRLDSIEGHEYPDDLRVVVIVAALAISIFLKLEQSFWYGEDGYVEIIRDLGALEEIDELLQ</sequence>
<reference evidence="1 2" key="1">
    <citation type="submission" date="2017-12" db="EMBL/GenBank/DDBJ databases">
        <title>Comparative genomics of Botrytis spp.</title>
        <authorList>
            <person name="Valero-Jimenez C.A."/>
            <person name="Tapia P."/>
            <person name="Veloso J."/>
            <person name="Silva-Moreno E."/>
            <person name="Staats M."/>
            <person name="Valdes J.H."/>
            <person name="Van Kan J.A.L."/>
        </authorList>
    </citation>
    <scope>NUCLEOTIDE SEQUENCE [LARGE SCALE GENOMIC DNA]</scope>
    <source>
        <strain evidence="1 2">MUCL11595</strain>
    </source>
</reference>
<organism evidence="1 2">
    <name type="scientific">Botryotinia convoluta</name>
    <dbReference type="NCBI Taxonomy" id="54673"/>
    <lineage>
        <taxon>Eukaryota</taxon>
        <taxon>Fungi</taxon>
        <taxon>Dikarya</taxon>
        <taxon>Ascomycota</taxon>
        <taxon>Pezizomycotina</taxon>
        <taxon>Leotiomycetes</taxon>
        <taxon>Helotiales</taxon>
        <taxon>Sclerotiniaceae</taxon>
        <taxon>Botryotinia</taxon>
    </lineage>
</organism>
<gene>
    <name evidence="1" type="ORF">BCON_0969g00010</name>
</gene>
<evidence type="ECO:0000313" key="2">
    <source>
        <dbReference type="Proteomes" id="UP000297527"/>
    </source>
</evidence>